<name>A0A645HN79_9ZZZZ</name>
<sequence>MVVSRFALAPNAATEAAIFPVDTVPIRWNPNSTACLSADAVPRSLKDHVGLTVSFFKKTLCTPNFLDKDGDERRGVIPSPKEKVSLQDLNGKKFLYRLKISDVSSAQISVEKNSSTSRGS</sequence>
<protein>
    <submittedName>
        <fullName evidence="1">Uncharacterized protein</fullName>
    </submittedName>
</protein>
<accession>A0A645HN79</accession>
<dbReference type="EMBL" id="VSSQ01096187">
    <property type="protein sequence ID" value="MPN40026.1"/>
    <property type="molecule type" value="Genomic_DNA"/>
</dbReference>
<organism evidence="1">
    <name type="scientific">bioreactor metagenome</name>
    <dbReference type="NCBI Taxonomy" id="1076179"/>
    <lineage>
        <taxon>unclassified sequences</taxon>
        <taxon>metagenomes</taxon>
        <taxon>ecological metagenomes</taxon>
    </lineage>
</organism>
<dbReference type="AlphaFoldDB" id="A0A645HN79"/>
<reference evidence="1" key="1">
    <citation type="submission" date="2019-08" db="EMBL/GenBank/DDBJ databases">
        <authorList>
            <person name="Kucharzyk K."/>
            <person name="Murdoch R.W."/>
            <person name="Higgins S."/>
            <person name="Loffler F."/>
        </authorList>
    </citation>
    <scope>NUCLEOTIDE SEQUENCE</scope>
</reference>
<evidence type="ECO:0000313" key="1">
    <source>
        <dbReference type="EMBL" id="MPN40026.1"/>
    </source>
</evidence>
<proteinExistence type="predicted"/>
<comment type="caution">
    <text evidence="1">The sequence shown here is derived from an EMBL/GenBank/DDBJ whole genome shotgun (WGS) entry which is preliminary data.</text>
</comment>
<gene>
    <name evidence="1" type="ORF">SDC9_187561</name>
</gene>